<feature type="domain" description="HD" evidence="2">
    <location>
        <begin position="185"/>
        <end position="307"/>
    </location>
</feature>
<evidence type="ECO:0000313" key="4">
    <source>
        <dbReference type="Proteomes" id="UP000245921"/>
    </source>
</evidence>
<dbReference type="InterPro" id="IPR003607">
    <property type="entry name" value="HD/PDEase_dom"/>
</dbReference>
<dbReference type="InterPro" id="IPR006674">
    <property type="entry name" value="HD_domain"/>
</dbReference>
<dbReference type="GO" id="GO:0003676">
    <property type="term" value="F:nucleic acid binding"/>
    <property type="evidence" value="ECO:0007669"/>
    <property type="project" value="InterPro"/>
</dbReference>
<dbReference type="Gene3D" id="2.40.50.140">
    <property type="entry name" value="Nucleic acid-binding proteins"/>
    <property type="match status" value="1"/>
</dbReference>
<dbReference type="InterPro" id="IPR006675">
    <property type="entry name" value="HDIG_dom"/>
</dbReference>
<gene>
    <name evidence="3" type="ORF">C7380_11761</name>
</gene>
<evidence type="ECO:0000256" key="1">
    <source>
        <dbReference type="ARBA" id="ARBA00022801"/>
    </source>
</evidence>
<dbReference type="PANTHER" id="PTHR37294">
    <property type="entry name" value="3'-5' EXORIBONUCLEASE YHAM"/>
    <property type="match status" value="1"/>
</dbReference>
<name>A0AA45HI43_9BACT</name>
<sequence length="347" mass="40216">MNEQYSIGQMIDKSIFKDEFNYYEFIKDIEIGKLIEVEGKVVSKKLQNTKDGKVFLLITIKDKTESLRIIDWFKAEDHDKIINIEDIIKVRGKSVIFENRPQINLDKNYTIEIIKDVKNQDKYIKTSNKNINTLINDLNLNIEKIKDPFLKKLTSEILLKDKKIHDLFIESPAAITVHHAYKNGLLEHTLKVLMMAENIANNYEIKVDKDLIISGALLHDLGKIYEYKITNTGIEKTENGELLGHIAIGLNIINSKLRFIEKIDFIKLNQLNHIILSHHGEIEYGSPILPKTIEAFIIHYADNIDSKIAQISEIIENNNDINNNNSNWSFFDKRLGRKLMIKTQEDL</sequence>
<dbReference type="PROSITE" id="PS51831">
    <property type="entry name" value="HD"/>
    <property type="match status" value="1"/>
</dbReference>
<dbReference type="CDD" id="cd00077">
    <property type="entry name" value="HDc"/>
    <property type="match status" value="1"/>
</dbReference>
<proteinExistence type="predicted"/>
<dbReference type="InterPro" id="IPR050798">
    <property type="entry name" value="YhaM_exoribonuc/phosphodiest"/>
</dbReference>
<dbReference type="InterPro" id="IPR012340">
    <property type="entry name" value="NA-bd_OB-fold"/>
</dbReference>
<dbReference type="Pfam" id="PF01966">
    <property type="entry name" value="HD"/>
    <property type="match status" value="1"/>
</dbReference>
<dbReference type="AlphaFoldDB" id="A0AA45HI43"/>
<dbReference type="EMBL" id="QGGI01000017">
    <property type="protein sequence ID" value="PWJ88771.1"/>
    <property type="molecule type" value="Genomic_DNA"/>
</dbReference>
<dbReference type="PANTHER" id="PTHR37294:SF1">
    <property type="entry name" value="3'-5' EXORIBONUCLEASE YHAM"/>
    <property type="match status" value="1"/>
</dbReference>
<evidence type="ECO:0000313" key="3">
    <source>
        <dbReference type="EMBL" id="PWJ88771.1"/>
    </source>
</evidence>
<dbReference type="GO" id="GO:0016787">
    <property type="term" value="F:hydrolase activity"/>
    <property type="evidence" value="ECO:0007669"/>
    <property type="project" value="UniProtKB-KW"/>
</dbReference>
<evidence type="ECO:0000259" key="2">
    <source>
        <dbReference type="PROSITE" id="PS51831"/>
    </source>
</evidence>
<dbReference type="SMART" id="SM00471">
    <property type="entry name" value="HDc"/>
    <property type="match status" value="1"/>
</dbReference>
<keyword evidence="1" id="KW-0378">Hydrolase</keyword>
<organism evidence="3 4">
    <name type="scientific">Oceanotoga teriensis</name>
    <dbReference type="NCBI Taxonomy" id="515440"/>
    <lineage>
        <taxon>Bacteria</taxon>
        <taxon>Thermotogati</taxon>
        <taxon>Thermotogota</taxon>
        <taxon>Thermotogae</taxon>
        <taxon>Petrotogales</taxon>
        <taxon>Petrotogaceae</taxon>
        <taxon>Oceanotoga</taxon>
    </lineage>
</organism>
<dbReference type="Proteomes" id="UP000245921">
    <property type="component" value="Unassembled WGS sequence"/>
</dbReference>
<reference evidence="3 4" key="1">
    <citation type="submission" date="2018-05" db="EMBL/GenBank/DDBJ databases">
        <title>Genomic Encyclopedia of Type Strains, Phase IV (KMG-IV): sequencing the most valuable type-strain genomes for metagenomic binning, comparative biology and taxonomic classification.</title>
        <authorList>
            <person name="Goeker M."/>
        </authorList>
    </citation>
    <scope>NUCLEOTIDE SEQUENCE [LARGE SCALE GENOMIC DNA]</scope>
    <source>
        <strain evidence="3 4">DSM 24906</strain>
    </source>
</reference>
<keyword evidence="4" id="KW-1185">Reference proteome</keyword>
<accession>A0AA45HI43</accession>
<dbReference type="NCBIfam" id="TIGR00277">
    <property type="entry name" value="HDIG"/>
    <property type="match status" value="1"/>
</dbReference>
<dbReference type="RefSeq" id="WP_109605811.1">
    <property type="nucleotide sequence ID" value="NZ_QGGI01000017.1"/>
</dbReference>
<dbReference type="Gene3D" id="1.10.3210.10">
    <property type="entry name" value="Hypothetical protein af1432"/>
    <property type="match status" value="1"/>
</dbReference>
<dbReference type="GO" id="GO:0031125">
    <property type="term" value="P:rRNA 3'-end processing"/>
    <property type="evidence" value="ECO:0007669"/>
    <property type="project" value="TreeGrafter"/>
</dbReference>
<protein>
    <submittedName>
        <fullName evidence="3">3'-5' exoribonuclease</fullName>
    </submittedName>
</protein>
<comment type="caution">
    <text evidence="3">The sequence shown here is derived from an EMBL/GenBank/DDBJ whole genome shotgun (WGS) entry which is preliminary data.</text>
</comment>
<dbReference type="SUPFAM" id="SSF109604">
    <property type="entry name" value="HD-domain/PDEase-like"/>
    <property type="match status" value="1"/>
</dbReference>